<sequence>MRLEEYLRRQIRNDFAGETLAGYLKNSHRGTPLFAGDEIVLNAVREGTLSGHVLYSWLTFYKTTKNMPAVDGTRIVKNFLKNYRSWRAEMERGSFAPEELVLSVYESCRKAGRSNYFVLATKAAWLIASDRVSIYDSLVEGALHAFASEKLIKKAPVVNRDKNCLGGDEAVEATMVEYSNFLRLTTRIARNLKGDLDAYVIENAKQIPVPLHKNHLRIVDELLWGIGQSS</sequence>
<organism evidence="1 2">
    <name type="scientific">Dongia soli</name>
    <dbReference type="NCBI Taxonomy" id="600628"/>
    <lineage>
        <taxon>Bacteria</taxon>
        <taxon>Pseudomonadati</taxon>
        <taxon>Pseudomonadota</taxon>
        <taxon>Alphaproteobacteria</taxon>
        <taxon>Rhodospirillales</taxon>
        <taxon>Dongiaceae</taxon>
        <taxon>Dongia</taxon>
    </lineage>
</organism>
<comment type="caution">
    <text evidence="1">The sequence shown here is derived from an EMBL/GenBank/DDBJ whole genome shotgun (WGS) entry which is preliminary data.</text>
</comment>
<evidence type="ECO:0000313" key="1">
    <source>
        <dbReference type="EMBL" id="MDY0885420.1"/>
    </source>
</evidence>
<protein>
    <submittedName>
        <fullName evidence="1">Uncharacterized protein</fullName>
    </submittedName>
</protein>
<dbReference type="Proteomes" id="UP001279642">
    <property type="component" value="Unassembled WGS sequence"/>
</dbReference>
<proteinExistence type="predicted"/>
<name>A0ABU5EGZ0_9PROT</name>
<evidence type="ECO:0000313" key="2">
    <source>
        <dbReference type="Proteomes" id="UP001279642"/>
    </source>
</evidence>
<gene>
    <name evidence="1" type="ORF">SMD27_21445</name>
</gene>
<dbReference type="RefSeq" id="WP_320510496.1">
    <property type="nucleotide sequence ID" value="NZ_JAXCLW010000010.1"/>
</dbReference>
<reference evidence="1 2" key="1">
    <citation type="journal article" date="2016" name="Antonie Van Leeuwenhoek">
        <title>Dongia soli sp. nov., isolated from soil from Dokdo, Korea.</title>
        <authorList>
            <person name="Kim D.U."/>
            <person name="Lee H."/>
            <person name="Kim H."/>
            <person name="Kim S.G."/>
            <person name="Ka J.O."/>
        </authorList>
    </citation>
    <scope>NUCLEOTIDE SEQUENCE [LARGE SCALE GENOMIC DNA]</scope>
    <source>
        <strain evidence="1 2">D78</strain>
    </source>
</reference>
<accession>A0ABU5EGZ0</accession>
<dbReference type="EMBL" id="JAXCLW010000010">
    <property type="protein sequence ID" value="MDY0885420.1"/>
    <property type="molecule type" value="Genomic_DNA"/>
</dbReference>
<keyword evidence="2" id="KW-1185">Reference proteome</keyword>